<protein>
    <submittedName>
        <fullName evidence="1">Uncharacterized protein</fullName>
    </submittedName>
</protein>
<reference evidence="1" key="2">
    <citation type="journal article" date="2015" name="Data Brief">
        <title>Shoot transcriptome of the giant reed, Arundo donax.</title>
        <authorList>
            <person name="Barrero R.A."/>
            <person name="Guerrero F.D."/>
            <person name="Moolhuijzen P."/>
            <person name="Goolsby J.A."/>
            <person name="Tidwell J."/>
            <person name="Bellgard S.E."/>
            <person name="Bellgard M.I."/>
        </authorList>
    </citation>
    <scope>NUCLEOTIDE SEQUENCE</scope>
    <source>
        <tissue evidence="1">Shoot tissue taken approximately 20 cm above the soil surface</tissue>
    </source>
</reference>
<evidence type="ECO:0000313" key="1">
    <source>
        <dbReference type="EMBL" id="JAD93094.1"/>
    </source>
</evidence>
<proteinExistence type="predicted"/>
<accession>A0A0A9QQ41</accession>
<sequence length="9" mass="1121">MQCNWKGRV</sequence>
<dbReference type="EMBL" id="GBRH01204801">
    <property type="protein sequence ID" value="JAD93094.1"/>
    <property type="molecule type" value="Transcribed_RNA"/>
</dbReference>
<organism evidence="1">
    <name type="scientific">Arundo donax</name>
    <name type="common">Giant reed</name>
    <name type="synonym">Donax arundinaceus</name>
    <dbReference type="NCBI Taxonomy" id="35708"/>
    <lineage>
        <taxon>Eukaryota</taxon>
        <taxon>Viridiplantae</taxon>
        <taxon>Streptophyta</taxon>
        <taxon>Embryophyta</taxon>
        <taxon>Tracheophyta</taxon>
        <taxon>Spermatophyta</taxon>
        <taxon>Magnoliopsida</taxon>
        <taxon>Liliopsida</taxon>
        <taxon>Poales</taxon>
        <taxon>Poaceae</taxon>
        <taxon>PACMAD clade</taxon>
        <taxon>Arundinoideae</taxon>
        <taxon>Arundineae</taxon>
        <taxon>Arundo</taxon>
    </lineage>
</organism>
<name>A0A0A9QQ41_ARUDO</name>
<reference evidence="1" key="1">
    <citation type="submission" date="2014-09" db="EMBL/GenBank/DDBJ databases">
        <authorList>
            <person name="Magalhaes I.L.F."/>
            <person name="Oliveira U."/>
            <person name="Santos F.R."/>
            <person name="Vidigal T.H.D.A."/>
            <person name="Brescovit A.D."/>
            <person name="Santos A.J."/>
        </authorList>
    </citation>
    <scope>NUCLEOTIDE SEQUENCE</scope>
    <source>
        <tissue evidence="1">Shoot tissue taken approximately 20 cm above the soil surface</tissue>
    </source>
</reference>